<feature type="region of interest" description="Disordered" evidence="2">
    <location>
        <begin position="1599"/>
        <end position="1745"/>
    </location>
</feature>
<feature type="compositionally biased region" description="Basic and acidic residues" evidence="2">
    <location>
        <begin position="1719"/>
        <end position="1732"/>
    </location>
</feature>
<feature type="coiled-coil region" evidence="1">
    <location>
        <begin position="1397"/>
        <end position="1524"/>
    </location>
</feature>
<evidence type="ECO:0000313" key="4">
    <source>
        <dbReference type="WBParaSite" id="MhA1_Contig145.frz3.gene6"/>
    </source>
</evidence>
<feature type="coiled-coil region" evidence="1">
    <location>
        <begin position="982"/>
        <end position="1111"/>
    </location>
</feature>
<dbReference type="GO" id="GO:0006406">
    <property type="term" value="P:mRNA export from nucleus"/>
    <property type="evidence" value="ECO:0007669"/>
    <property type="project" value="TreeGrafter"/>
</dbReference>
<feature type="coiled-coil region" evidence="1">
    <location>
        <begin position="361"/>
        <end position="451"/>
    </location>
</feature>
<name>A0A1I8B622_MELHA</name>
<accession>A0A1I8B622</accession>
<organism evidence="3 4">
    <name type="scientific">Meloidogyne hapla</name>
    <name type="common">Root-knot nematode worm</name>
    <dbReference type="NCBI Taxonomy" id="6305"/>
    <lineage>
        <taxon>Eukaryota</taxon>
        <taxon>Metazoa</taxon>
        <taxon>Ecdysozoa</taxon>
        <taxon>Nematoda</taxon>
        <taxon>Chromadorea</taxon>
        <taxon>Rhabditida</taxon>
        <taxon>Tylenchina</taxon>
        <taxon>Tylenchomorpha</taxon>
        <taxon>Tylenchoidea</taxon>
        <taxon>Meloidogynidae</taxon>
        <taxon>Meloidogyninae</taxon>
        <taxon>Meloidogyne</taxon>
    </lineage>
</organism>
<keyword evidence="3" id="KW-1185">Reference proteome</keyword>
<feature type="coiled-coil region" evidence="1">
    <location>
        <begin position="1228"/>
        <end position="1283"/>
    </location>
</feature>
<feature type="coiled-coil region" evidence="1">
    <location>
        <begin position="38"/>
        <end position="149"/>
    </location>
</feature>
<reference evidence="4" key="1">
    <citation type="submission" date="2016-11" db="UniProtKB">
        <authorList>
            <consortium name="WormBaseParasite"/>
        </authorList>
    </citation>
    <scope>IDENTIFICATION</scope>
</reference>
<sequence length="1745" mass="202423">MTSENPGGSENIPNIETIDDKKRIAQLEHEIFTVCKQLDERSEKLKEVQQQNALLKERASTLEKDKLDRSNFVESVVQSRDNLIFEKTQLQNDKLSLEQRKGELEMQISKFTNDKRRHLDEIEQLRNLCDTLRTDKIQLQAQIDDFQCEKAALAYDKEQWSQEKHILLSSKQWYMDEISNREQKVNELRIQIIREKSELQREIALLNEKNSELSLNASRMSKALQERETEFTELKDRMKNVLEENSTQINELEAELRTRERLTKVYKESMEKADLELSDARDNEFRLDELVKEKEEDAELKRLSDEVTKSTELLNAGFRLNRPDEDIARISPAAAAASSLLKSGMSLTGIYAEHCRVVSELEKKNAEFSNLERYVTELIQDLDSRAPKFLEQRKSYDQLSERNESLHLQNDLLSNERQKLQSKSDSLARELTFTKRELERYQRQNNILDKQVQRLVYLSEKVSLSYGNNLLNENVADDDYLFSNISELQSKNIQLAEEVERLRSEQDKAIENYHSTEIDLLKQSRIQLQEELSRLKENFSKQSTLVQELTMQRDQYKKLYDQLNVANGNGMSSNDSTASESTQPNLIQQPTIKSLQIEIMMLKTKAERLQETNIFLNEDRQSHEKILNNRLDQQLEQISSMRTTIGKLESDLEFQNKNQQLLAKQIDSYAHDLNRVNNQLSDSKRQVESLEIRNDSLTNQLLEKQQRLSTLEVQNHSLSEERAVLTSRDQRLQAELEILRQNRYSTERVSTSIQEMELLLKRMEAEKSHSMDSQLQSALLERDNLRQLIDSLNEQNNQLVNGLKNSLNVACSERDKAQTDAKSIQTRLDAIERIYEQLKQDHETLKNEMEQIQSTDTNLEACKKEIQKMKNTIAYQEKQIAEFENKCEELNGTVERKDKQLEEMCRLGTNMEGTIQFGNVERQRMQSVREQLEEELNKNKSTIEDLRNIVSVKEMELLSQTRSLTDTNNKLDELNSKTEQWLVEKDKEIHEYKRVIDQLRLENEKLQSDFERVNSNCTEFSENNLRLTTELAKEISKSENLTQQIVNLNKDCEDKCEKFQKSIDIFEQEKLRLQDEINTYMTRDKEHLEKHASLYDEIQELLKRIEFMERLQHTISSPSPNTSLNVSGNMSTFSPISRLSTTGIEASTQQHTERINAIIGYMRTDKQKETELRMSAELELQRIRAKSNVDQQKILQLESEVSKLTNEVEINAKIAVEKEELLSQLNSLSEVQNRYQQIKKSFDELTERFTSTNILAQGLEVEQAKLLAEKNELNSKLENITKLSNARAQQNKMLKERYDRAMAMASKYSPEIVNSLQGDNEKLKIDVSQKENELGILRKECDRLTEEIKKTKNEHTTLNAEYTKVAEKQKETHTQLLTVKQVARKIREEKGILFEQNTKLQAELKAVQDQLLKTRDSVANAAAGSSNAEAVSAIQAERKEYQTKIEQLTKNTESSSERIKELEAHRDELLVKIENQQRDIEDAAEKVMRIEMVEKAYKNSQEKIKQLGNEIKQLKEENEQLSKFEAGDIGEGIIDIDDIPVTNETLTNKLPTDQPVLEPLVEHPLVEQPIEQLEKAQDLSSIEFPIPTEGDVYHELTSGEDIPVSYDGNKQEEETGGFYEEREEEEGGEEGDCDDVEEIGDEDEQEILDEEEEIGDDEFDVGEEEVEEEVVDIEGNGEMGHGNFEIDGGPPRKQRKMFEDEQPEEQLQVVEGGSVTMKSEGENEGEMKVDEGMKEEDDDDDIQLL</sequence>
<feature type="compositionally biased region" description="Acidic residues" evidence="2">
    <location>
        <begin position="1621"/>
        <end position="1672"/>
    </location>
</feature>
<dbReference type="GO" id="GO:0017056">
    <property type="term" value="F:structural constituent of nuclear pore"/>
    <property type="evidence" value="ECO:0007669"/>
    <property type="project" value="TreeGrafter"/>
</dbReference>
<proteinExistence type="predicted"/>
<evidence type="ECO:0000256" key="2">
    <source>
        <dbReference type="SAM" id="MobiDB-lite"/>
    </source>
</evidence>
<dbReference type="PANTHER" id="PTHR18898:SF2">
    <property type="entry name" value="NUCLEOPROTEIN TPR"/>
    <property type="match status" value="1"/>
</dbReference>
<feature type="compositionally biased region" description="Acidic residues" evidence="2">
    <location>
        <begin position="1733"/>
        <end position="1745"/>
    </location>
</feature>
<evidence type="ECO:0000313" key="3">
    <source>
        <dbReference type="Proteomes" id="UP000095281"/>
    </source>
</evidence>
<dbReference type="PANTHER" id="PTHR18898">
    <property type="entry name" value="NUCLEOPROTEIN TPR-RELATED"/>
    <property type="match status" value="1"/>
</dbReference>
<protein>
    <submittedName>
        <fullName evidence="4">TPR_MLP1_2 domain-containing protein</fullName>
    </submittedName>
</protein>
<feature type="coiled-coil region" evidence="1">
    <location>
        <begin position="1313"/>
        <end position="1361"/>
    </location>
</feature>
<feature type="coiled-coil region" evidence="1">
    <location>
        <begin position="485"/>
        <end position="566"/>
    </location>
</feature>
<dbReference type="GO" id="GO:0005643">
    <property type="term" value="C:nuclear pore"/>
    <property type="evidence" value="ECO:0007669"/>
    <property type="project" value="TreeGrafter"/>
</dbReference>
<keyword evidence="1" id="KW-0175">Coiled coil</keyword>
<dbReference type="Proteomes" id="UP000095281">
    <property type="component" value="Unplaced"/>
</dbReference>
<dbReference type="Gene3D" id="1.10.287.1490">
    <property type="match status" value="1"/>
</dbReference>
<dbReference type="GO" id="GO:1901673">
    <property type="term" value="P:regulation of mitotic spindle assembly"/>
    <property type="evidence" value="ECO:0007669"/>
    <property type="project" value="TreeGrafter"/>
</dbReference>
<feature type="coiled-coil region" evidence="1">
    <location>
        <begin position="178"/>
        <end position="262"/>
    </location>
</feature>
<dbReference type="OMA" id="NQNICEL"/>
<evidence type="ECO:0000256" key="1">
    <source>
        <dbReference type="SAM" id="Coils"/>
    </source>
</evidence>
<feature type="coiled-coil region" evidence="1">
    <location>
        <begin position="666"/>
        <end position="949"/>
    </location>
</feature>
<feature type="coiled-coil region" evidence="1">
    <location>
        <begin position="592"/>
        <end position="619"/>
    </location>
</feature>
<dbReference type="WBParaSite" id="MhA1_Contig145.frz3.gene6">
    <property type="protein sequence ID" value="MhA1_Contig145.frz3.gene6"/>
    <property type="gene ID" value="MhA1_Contig145.frz3.gene6"/>
</dbReference>